<dbReference type="AlphaFoldDB" id="M5RWH4"/>
<dbReference type="STRING" id="1263868.RESH_05883"/>
<gene>
    <name evidence="2" type="ORF">RESH_05883</name>
</gene>
<accession>M5RWH4</accession>
<proteinExistence type="predicted"/>
<evidence type="ECO:0000256" key="1">
    <source>
        <dbReference type="SAM" id="Phobius"/>
    </source>
</evidence>
<reference evidence="2 3" key="1">
    <citation type="journal article" date="2013" name="Mar. Genomics">
        <title>Expression of sulfatases in Rhodopirellula baltica and the diversity of sulfatases in the genus Rhodopirellula.</title>
        <authorList>
            <person name="Wegner C.E."/>
            <person name="Richter-Heitmann T."/>
            <person name="Klindworth A."/>
            <person name="Klockow C."/>
            <person name="Richter M."/>
            <person name="Achstetter T."/>
            <person name="Glockner F.O."/>
            <person name="Harder J."/>
        </authorList>
    </citation>
    <scope>NUCLEOTIDE SEQUENCE [LARGE SCALE GENOMIC DNA]</scope>
    <source>
        <strain evidence="2 3">SH398</strain>
    </source>
</reference>
<keyword evidence="1" id="KW-0472">Membrane</keyword>
<organism evidence="2 3">
    <name type="scientific">Rhodopirellula europaea SH398</name>
    <dbReference type="NCBI Taxonomy" id="1263868"/>
    <lineage>
        <taxon>Bacteria</taxon>
        <taxon>Pseudomonadati</taxon>
        <taxon>Planctomycetota</taxon>
        <taxon>Planctomycetia</taxon>
        <taxon>Pirellulales</taxon>
        <taxon>Pirellulaceae</taxon>
        <taxon>Rhodopirellula</taxon>
    </lineage>
</organism>
<feature type="transmembrane region" description="Helical" evidence="1">
    <location>
        <begin position="6"/>
        <end position="27"/>
    </location>
</feature>
<comment type="caution">
    <text evidence="2">The sequence shown here is derived from an EMBL/GenBank/DDBJ whole genome shotgun (WGS) entry which is preliminary data.</text>
</comment>
<dbReference type="PATRIC" id="fig|1263868.3.peg.6382"/>
<keyword evidence="1" id="KW-0812">Transmembrane</keyword>
<dbReference type="EMBL" id="ANOF01000192">
    <property type="protein sequence ID" value="EMI23551.1"/>
    <property type="molecule type" value="Genomic_DNA"/>
</dbReference>
<evidence type="ECO:0000313" key="2">
    <source>
        <dbReference type="EMBL" id="EMI23551.1"/>
    </source>
</evidence>
<name>M5RWH4_9BACT</name>
<sequence length="170" mass="19047">MTLIELLVAVALSAMMMTALIGVLQGLGKQTRLANQMDQPTWPNEVLKLLRRDLLAADSFWEEGGIVWLVTDSPTYQVPRRNLSNISVSREIGYRCSGLGDGRRVLERIEASRAIVLACDVSRIQIERLDSFGNPQPLPHLPGPVPSQVRVWVWDSTIDHPILQKDIVIR</sequence>
<evidence type="ECO:0000313" key="3">
    <source>
        <dbReference type="Proteomes" id="UP000011996"/>
    </source>
</evidence>
<protein>
    <submittedName>
        <fullName evidence="2">Membrane or secreted protein</fullName>
    </submittedName>
</protein>
<keyword evidence="1" id="KW-1133">Transmembrane helix</keyword>
<dbReference type="Proteomes" id="UP000011996">
    <property type="component" value="Unassembled WGS sequence"/>
</dbReference>